<name>A0A0W0F2I6_MONRR</name>
<proteinExistence type="predicted"/>
<dbReference type="Proteomes" id="UP000054988">
    <property type="component" value="Unassembled WGS sequence"/>
</dbReference>
<sequence>MVLITSIPQILDSKHKIRQFVSFVPGGINCIWLYCDTQELNKLYEKQEDAWSIVDKKHKKDIEGASAVIPLLTLEELVPPVKRLKHKAGFLGMCGTEVDTIEWCAKEIGRLNREIDKWRKMLSGKTKFVYLLFRSDDG</sequence>
<accession>A0A0W0F2I6</accession>
<evidence type="ECO:0000313" key="3">
    <source>
        <dbReference type="Proteomes" id="UP000054988"/>
    </source>
</evidence>
<evidence type="ECO:0000259" key="1">
    <source>
        <dbReference type="Pfam" id="PF14703"/>
    </source>
</evidence>
<organism evidence="2 3">
    <name type="scientific">Moniliophthora roreri</name>
    <name type="common">Frosty pod rot fungus</name>
    <name type="synonym">Monilia roreri</name>
    <dbReference type="NCBI Taxonomy" id="221103"/>
    <lineage>
        <taxon>Eukaryota</taxon>
        <taxon>Fungi</taxon>
        <taxon>Dikarya</taxon>
        <taxon>Basidiomycota</taxon>
        <taxon>Agaricomycotina</taxon>
        <taxon>Agaricomycetes</taxon>
        <taxon>Agaricomycetidae</taxon>
        <taxon>Agaricales</taxon>
        <taxon>Marasmiineae</taxon>
        <taxon>Marasmiaceae</taxon>
        <taxon>Moniliophthora</taxon>
    </lineage>
</organism>
<protein>
    <recommendedName>
        <fullName evidence="1">CSC1/OSCA1-like cytosolic domain-containing protein</fullName>
    </recommendedName>
</protein>
<comment type="caution">
    <text evidence="2">The sequence shown here is derived from an EMBL/GenBank/DDBJ whole genome shotgun (WGS) entry which is preliminary data.</text>
</comment>
<dbReference type="InterPro" id="IPR027815">
    <property type="entry name" value="CSC1/OSCA1-like_cyt"/>
</dbReference>
<gene>
    <name evidence="2" type="ORF">WG66_16880</name>
</gene>
<dbReference type="EMBL" id="LATX01002380">
    <property type="protein sequence ID" value="KTB30547.1"/>
    <property type="molecule type" value="Genomic_DNA"/>
</dbReference>
<feature type="domain" description="CSC1/OSCA1-like cytosolic" evidence="1">
    <location>
        <begin position="2"/>
        <end position="125"/>
    </location>
</feature>
<evidence type="ECO:0000313" key="2">
    <source>
        <dbReference type="EMBL" id="KTB30547.1"/>
    </source>
</evidence>
<reference evidence="2 3" key="1">
    <citation type="submission" date="2015-12" db="EMBL/GenBank/DDBJ databases">
        <title>Draft genome sequence of Moniliophthora roreri, the causal agent of frosty pod rot of cacao.</title>
        <authorList>
            <person name="Aime M.C."/>
            <person name="Diaz-Valderrama J.R."/>
            <person name="Kijpornyongpan T."/>
            <person name="Phillips-Mora W."/>
        </authorList>
    </citation>
    <scope>NUCLEOTIDE SEQUENCE [LARGE SCALE GENOMIC DNA]</scope>
    <source>
        <strain evidence="2 3">MCA 2952</strain>
    </source>
</reference>
<dbReference type="Pfam" id="PF14703">
    <property type="entry name" value="PHM7_cyt"/>
    <property type="match status" value="1"/>
</dbReference>
<dbReference type="AlphaFoldDB" id="A0A0W0F2I6"/>